<sequence>MSYISSYCPSERTSLRRNNRSIPSNSDLLVNVTPIDRMSEEILIQILSYLTIRELLSISRVSTRFNRLSHEPQLWKRIYYSRFPRERLKFPFLPCLNQRCTRSHLPPGMGENDHINDAKQKSRQLSNFEESVPAGGHTWKTLCRISSNWQTGSAELSRIKTSQKSLNEVSRAVSGNAGNNTPNTVVRFYRSLIFIAKNSKLPTDASQVRVYQLQDSNPSSKSHKEPILIGDISRENFQPEGVGVSEISIDQSYEFSSPSTGFPSSILVSVFYTDGQFSIFSIDWYQTIHSFSLRYNEVGNFSLELQSGNRSCSGSVKFNHQFASVAKFNFPLVATCSTDFYIRLFFLAWKLGNENLLEIIQLSSSDLYSSNCYWPLSLNLDRDLNQPDLIKMSITYPMPFYPSRWTIGLQEFELDLKRSRELRRVEFKSNRFLTAFDSSKDKASLRLLMKTGLGLGDLVISIERNGNMVIVGRSDNTIDCYKLVQAQSKTAPSTKQKTKLVYSKTFYGHTSRIDSIYIDDQLRCISGAKDGIKIWEPKMKIDNKMRDEEERSIIDIKRKHFKKIGWIGSDSEKIVSLLTFERIKQKINNSSNLDQLELTESEELEQEEEVQVMSFF</sequence>
<accession>A0AAV0BSF3</accession>
<dbReference type="InterPro" id="IPR036047">
    <property type="entry name" value="F-box-like_dom_sf"/>
</dbReference>
<dbReference type="PANTHER" id="PTHR12874">
    <property type="entry name" value="F-BOX ONLY PROTEIN 48-RELATED"/>
    <property type="match status" value="1"/>
</dbReference>
<protein>
    <recommendedName>
        <fullName evidence="1">F-box domain-containing protein</fullName>
    </recommendedName>
</protein>
<evidence type="ECO:0000313" key="2">
    <source>
        <dbReference type="EMBL" id="CAH7689170.1"/>
    </source>
</evidence>
<dbReference type="InterPro" id="IPR015943">
    <property type="entry name" value="WD40/YVTN_repeat-like_dom_sf"/>
</dbReference>
<reference evidence="2" key="1">
    <citation type="submission" date="2022-06" db="EMBL/GenBank/DDBJ databases">
        <authorList>
            <consortium name="SYNGENTA / RWTH Aachen University"/>
        </authorList>
    </citation>
    <scope>NUCLEOTIDE SEQUENCE</scope>
</reference>
<organism evidence="2 3">
    <name type="scientific">Phakopsora pachyrhizi</name>
    <name type="common">Asian soybean rust disease fungus</name>
    <dbReference type="NCBI Taxonomy" id="170000"/>
    <lineage>
        <taxon>Eukaryota</taxon>
        <taxon>Fungi</taxon>
        <taxon>Dikarya</taxon>
        <taxon>Basidiomycota</taxon>
        <taxon>Pucciniomycotina</taxon>
        <taxon>Pucciniomycetes</taxon>
        <taxon>Pucciniales</taxon>
        <taxon>Phakopsoraceae</taxon>
        <taxon>Phakopsora</taxon>
    </lineage>
</organism>
<dbReference type="Gene3D" id="2.130.10.10">
    <property type="entry name" value="YVTN repeat-like/Quinoprotein amine dehydrogenase"/>
    <property type="match status" value="1"/>
</dbReference>
<evidence type="ECO:0000259" key="1">
    <source>
        <dbReference type="PROSITE" id="PS50181"/>
    </source>
</evidence>
<dbReference type="PANTHER" id="PTHR12874:SF9">
    <property type="entry name" value="F-BOX ONLY PROTEIN 48"/>
    <property type="match status" value="1"/>
</dbReference>
<dbReference type="SUPFAM" id="SSF50978">
    <property type="entry name" value="WD40 repeat-like"/>
    <property type="match status" value="1"/>
</dbReference>
<dbReference type="EMBL" id="CALTRL010006048">
    <property type="protein sequence ID" value="CAH7689170.1"/>
    <property type="molecule type" value="Genomic_DNA"/>
</dbReference>
<dbReference type="InterPro" id="IPR001810">
    <property type="entry name" value="F-box_dom"/>
</dbReference>
<dbReference type="InterPro" id="IPR036322">
    <property type="entry name" value="WD40_repeat_dom_sf"/>
</dbReference>
<dbReference type="SUPFAM" id="SSF81383">
    <property type="entry name" value="F-box domain"/>
    <property type="match status" value="1"/>
</dbReference>
<dbReference type="GO" id="GO:0005737">
    <property type="term" value="C:cytoplasm"/>
    <property type="evidence" value="ECO:0007669"/>
    <property type="project" value="TreeGrafter"/>
</dbReference>
<dbReference type="SMART" id="SM00256">
    <property type="entry name" value="FBOX"/>
    <property type="match status" value="1"/>
</dbReference>
<proteinExistence type="predicted"/>
<dbReference type="AlphaFoldDB" id="A0AAV0BSF3"/>
<feature type="domain" description="F-box" evidence="1">
    <location>
        <begin position="32"/>
        <end position="78"/>
    </location>
</feature>
<dbReference type="GO" id="GO:0019005">
    <property type="term" value="C:SCF ubiquitin ligase complex"/>
    <property type="evidence" value="ECO:0007669"/>
    <property type="project" value="TreeGrafter"/>
</dbReference>
<dbReference type="Gene3D" id="1.20.1280.50">
    <property type="match status" value="1"/>
</dbReference>
<dbReference type="PROSITE" id="PS50181">
    <property type="entry name" value="FBOX"/>
    <property type="match status" value="1"/>
</dbReference>
<comment type="caution">
    <text evidence="2">The sequence shown here is derived from an EMBL/GenBank/DDBJ whole genome shotgun (WGS) entry which is preliminary data.</text>
</comment>
<dbReference type="Proteomes" id="UP001153365">
    <property type="component" value="Unassembled WGS sequence"/>
</dbReference>
<keyword evidence="3" id="KW-1185">Reference proteome</keyword>
<gene>
    <name evidence="2" type="ORF">PPACK8108_LOCUS24236</name>
</gene>
<dbReference type="GO" id="GO:0031146">
    <property type="term" value="P:SCF-dependent proteasomal ubiquitin-dependent protein catabolic process"/>
    <property type="evidence" value="ECO:0007669"/>
    <property type="project" value="TreeGrafter"/>
</dbReference>
<dbReference type="Pfam" id="PF25499">
    <property type="entry name" value="Beta-prop_pof12"/>
    <property type="match status" value="1"/>
</dbReference>
<name>A0AAV0BSF3_PHAPC</name>
<dbReference type="Pfam" id="PF12937">
    <property type="entry name" value="F-box-like"/>
    <property type="match status" value="1"/>
</dbReference>
<evidence type="ECO:0000313" key="3">
    <source>
        <dbReference type="Proteomes" id="UP001153365"/>
    </source>
</evidence>